<evidence type="ECO:0000313" key="1">
    <source>
        <dbReference type="EMBL" id="GAA4835145.1"/>
    </source>
</evidence>
<reference evidence="2" key="1">
    <citation type="journal article" date="2019" name="Int. J. Syst. Evol. Microbiol.">
        <title>The Global Catalogue of Microorganisms (GCM) 10K type strain sequencing project: providing services to taxonomists for standard genome sequencing and annotation.</title>
        <authorList>
            <consortium name="The Broad Institute Genomics Platform"/>
            <consortium name="The Broad Institute Genome Sequencing Center for Infectious Disease"/>
            <person name="Wu L."/>
            <person name="Ma J."/>
        </authorList>
    </citation>
    <scope>NUCLEOTIDE SEQUENCE [LARGE SCALE GENOMIC DNA]</scope>
    <source>
        <strain evidence="2">JCM 13006</strain>
    </source>
</reference>
<evidence type="ECO:0000313" key="2">
    <source>
        <dbReference type="Proteomes" id="UP001501752"/>
    </source>
</evidence>
<organism evidence="1 2">
    <name type="scientific">Kitasatospora terrestris</name>
    <dbReference type="NCBI Taxonomy" id="258051"/>
    <lineage>
        <taxon>Bacteria</taxon>
        <taxon>Bacillati</taxon>
        <taxon>Actinomycetota</taxon>
        <taxon>Actinomycetes</taxon>
        <taxon>Kitasatosporales</taxon>
        <taxon>Streptomycetaceae</taxon>
        <taxon>Kitasatospora</taxon>
    </lineage>
</organism>
<name>A0ABP9D8U1_9ACTN</name>
<dbReference type="SUPFAM" id="SSF55961">
    <property type="entry name" value="Bet v1-like"/>
    <property type="match status" value="1"/>
</dbReference>
<protein>
    <submittedName>
        <fullName evidence="1">SRPBCC family protein</fullName>
    </submittedName>
</protein>
<dbReference type="CDD" id="cd08865">
    <property type="entry name" value="SRPBCC_10"/>
    <property type="match status" value="1"/>
</dbReference>
<sequence length="146" mass="16464">MVTVERSIVLDRPTDDVLAYLADFGNTPEWDPGTESCTRLDSGPVAPGASWLNVSRFRGRRTQLTYTLESYQADRLLFVGRNRTVTATDDMTLRSVDGRTLLVYRAQLRFKGVARLAAPFLRSAFEQLADQVAERMPRVLAAPERR</sequence>
<keyword evidence="2" id="KW-1185">Reference proteome</keyword>
<dbReference type="InterPro" id="IPR019587">
    <property type="entry name" value="Polyketide_cyclase/dehydratase"/>
</dbReference>
<dbReference type="RefSeq" id="WP_345695287.1">
    <property type="nucleotide sequence ID" value="NZ_BAABIS010000001.1"/>
</dbReference>
<accession>A0ABP9D8U1</accession>
<dbReference type="Proteomes" id="UP001501752">
    <property type="component" value="Unassembled WGS sequence"/>
</dbReference>
<dbReference type="Pfam" id="PF10604">
    <property type="entry name" value="Polyketide_cyc2"/>
    <property type="match status" value="1"/>
</dbReference>
<dbReference type="EMBL" id="BAABIS010000001">
    <property type="protein sequence ID" value="GAA4835145.1"/>
    <property type="molecule type" value="Genomic_DNA"/>
</dbReference>
<gene>
    <name evidence="1" type="ORF">GCM10023235_07300</name>
</gene>
<comment type="caution">
    <text evidence="1">The sequence shown here is derived from an EMBL/GenBank/DDBJ whole genome shotgun (WGS) entry which is preliminary data.</text>
</comment>
<proteinExistence type="predicted"/>
<dbReference type="Gene3D" id="3.30.530.20">
    <property type="match status" value="1"/>
</dbReference>
<dbReference type="InterPro" id="IPR023393">
    <property type="entry name" value="START-like_dom_sf"/>
</dbReference>